<protein>
    <submittedName>
        <fullName evidence="2">GNAT family N-acetyltransferase</fullName>
    </submittedName>
</protein>
<dbReference type="Proteomes" id="UP000651057">
    <property type="component" value="Unassembled WGS sequence"/>
</dbReference>
<feature type="domain" description="N-acetyltransferase" evidence="1">
    <location>
        <begin position="3"/>
        <end position="143"/>
    </location>
</feature>
<reference evidence="2" key="1">
    <citation type="submission" date="2021-01" db="EMBL/GenBank/DDBJ databases">
        <authorList>
            <person name="Zhong Y.L."/>
        </authorList>
    </citation>
    <scope>NUCLEOTIDE SEQUENCE</scope>
    <source>
        <strain evidence="2">KCTC 23302</strain>
    </source>
</reference>
<dbReference type="EMBL" id="JAERQJ010000003">
    <property type="protein sequence ID" value="MBL0683894.1"/>
    <property type="molecule type" value="Genomic_DNA"/>
</dbReference>
<dbReference type="Gene3D" id="3.40.630.30">
    <property type="match status" value="1"/>
</dbReference>
<gene>
    <name evidence="2" type="ORF">JJQ60_10225</name>
</gene>
<dbReference type="CDD" id="cd04301">
    <property type="entry name" value="NAT_SF"/>
    <property type="match status" value="1"/>
</dbReference>
<name>A0A936ZQN6_9FLAO</name>
<dbReference type="PROSITE" id="PS51186">
    <property type="entry name" value="GNAT"/>
    <property type="match status" value="1"/>
</dbReference>
<dbReference type="RefSeq" id="WP_201919311.1">
    <property type="nucleotide sequence ID" value="NZ_BAABAX010000005.1"/>
</dbReference>
<dbReference type="SUPFAM" id="SSF55729">
    <property type="entry name" value="Acyl-CoA N-acyltransferases (Nat)"/>
    <property type="match status" value="1"/>
</dbReference>
<dbReference type="AlphaFoldDB" id="A0A936ZQN6"/>
<keyword evidence="3" id="KW-1185">Reference proteome</keyword>
<evidence type="ECO:0000259" key="1">
    <source>
        <dbReference type="PROSITE" id="PS51186"/>
    </source>
</evidence>
<dbReference type="GO" id="GO:0016747">
    <property type="term" value="F:acyltransferase activity, transferring groups other than amino-acyl groups"/>
    <property type="evidence" value="ECO:0007669"/>
    <property type="project" value="InterPro"/>
</dbReference>
<evidence type="ECO:0000313" key="2">
    <source>
        <dbReference type="EMBL" id="MBL0683894.1"/>
    </source>
</evidence>
<comment type="caution">
    <text evidence="2">The sequence shown here is derived from an EMBL/GenBank/DDBJ whole genome shotgun (WGS) entry which is preliminary data.</text>
</comment>
<dbReference type="InterPro" id="IPR000182">
    <property type="entry name" value="GNAT_dom"/>
</dbReference>
<dbReference type="PANTHER" id="PTHR43072">
    <property type="entry name" value="N-ACETYLTRANSFERASE"/>
    <property type="match status" value="1"/>
</dbReference>
<sequence>MRIEILYKTDITSTIQDQVSELFKQLSPNKKQLKLVEILTQENPITIVYCIEQDKIVGIASMCTYKVISGNKGWVEDVVVDLNFREKGIGRKLVAKLLEVGKEKGLSEILLFTEDERKSAINLYKGLEFKQKNSRIYMKISNPY</sequence>
<evidence type="ECO:0000313" key="3">
    <source>
        <dbReference type="Proteomes" id="UP000651057"/>
    </source>
</evidence>
<organism evidence="2 3">
    <name type="scientific">Aquimarina mytili</name>
    <dbReference type="NCBI Taxonomy" id="874423"/>
    <lineage>
        <taxon>Bacteria</taxon>
        <taxon>Pseudomonadati</taxon>
        <taxon>Bacteroidota</taxon>
        <taxon>Flavobacteriia</taxon>
        <taxon>Flavobacteriales</taxon>
        <taxon>Flavobacteriaceae</taxon>
        <taxon>Aquimarina</taxon>
    </lineage>
</organism>
<accession>A0A936ZQN6</accession>
<proteinExistence type="predicted"/>
<dbReference type="Pfam" id="PF00583">
    <property type="entry name" value="Acetyltransf_1"/>
    <property type="match status" value="1"/>
</dbReference>
<dbReference type="InterPro" id="IPR016181">
    <property type="entry name" value="Acyl_CoA_acyltransferase"/>
</dbReference>